<organism evidence="1 2">
    <name type="scientific">Seminavis robusta</name>
    <dbReference type="NCBI Taxonomy" id="568900"/>
    <lineage>
        <taxon>Eukaryota</taxon>
        <taxon>Sar</taxon>
        <taxon>Stramenopiles</taxon>
        <taxon>Ochrophyta</taxon>
        <taxon>Bacillariophyta</taxon>
        <taxon>Bacillariophyceae</taxon>
        <taxon>Bacillariophycidae</taxon>
        <taxon>Naviculales</taxon>
        <taxon>Naviculaceae</taxon>
        <taxon>Seminavis</taxon>
    </lineage>
</organism>
<accession>A0A9N8F018</accession>
<comment type="caution">
    <text evidence="1">The sequence shown here is derived from an EMBL/GenBank/DDBJ whole genome shotgun (WGS) entry which is preliminary data.</text>
</comment>
<keyword evidence="2" id="KW-1185">Reference proteome</keyword>
<protein>
    <submittedName>
        <fullName evidence="1">Uncharacterized protein</fullName>
    </submittedName>
</protein>
<sequence length="131" mass="14478">MTPANVHLYYEKAWLQIQTFAGQAIMETVQEFVGQTITSIALDTAIVHVADAPFWRHVAKHASKNTTADTQDVCPTCHLSKLIAAHTKFHRNTMDAETFRGLSSVQAMPCISPDCALELCQMDDQFQPSAA</sequence>
<dbReference type="Proteomes" id="UP001153069">
    <property type="component" value="Unassembled WGS sequence"/>
</dbReference>
<dbReference type="AlphaFoldDB" id="A0A9N8F018"/>
<gene>
    <name evidence="1" type="ORF">SEMRO_2096_G314270.1</name>
</gene>
<evidence type="ECO:0000313" key="2">
    <source>
        <dbReference type="Proteomes" id="UP001153069"/>
    </source>
</evidence>
<name>A0A9N8F018_9STRA</name>
<evidence type="ECO:0000313" key="1">
    <source>
        <dbReference type="EMBL" id="CAB9527870.1"/>
    </source>
</evidence>
<dbReference type="EMBL" id="CAICTM010002094">
    <property type="protein sequence ID" value="CAB9527870.1"/>
    <property type="molecule type" value="Genomic_DNA"/>
</dbReference>
<reference evidence="1" key="1">
    <citation type="submission" date="2020-06" db="EMBL/GenBank/DDBJ databases">
        <authorList>
            <consortium name="Plant Systems Biology data submission"/>
        </authorList>
    </citation>
    <scope>NUCLEOTIDE SEQUENCE</scope>
    <source>
        <strain evidence="1">D6</strain>
    </source>
</reference>
<proteinExistence type="predicted"/>